<sequence>MTKTVRLSLLLLLAFVVAACGSPQDRAGEDTSTDSGAGYEESVGDSANWEEFDEAEGESGRDLIGEKVIRTVFLEYETFDFEVTTSHVMETVSSHDAYVEYSSESSYQPSGISNPTASNQQYRMIDYTLRVPTESLTVFLNDLEGMDAYKVREELGSEDVTQSYRDTESRIGVLQNKEDRLNELLEQAESIEDILQIENQLSSTIQEREVLQSRLDEYDQLIDYTVVNLSVWERPRIAHSREERASFLRRASDAFVDSFFAFYYWLQDALIWLIYALPFLLILGIIAGIIYWVVKRRRK</sequence>
<feature type="signal peptide" evidence="4">
    <location>
        <begin position="1"/>
        <end position="19"/>
    </location>
</feature>
<keyword evidence="3" id="KW-0472">Membrane</keyword>
<keyword evidence="3" id="KW-1133">Transmembrane helix</keyword>
<feature type="chain" id="PRO_5045791129" description="DUF4349 domain-containing protein" evidence="4">
    <location>
        <begin position="20"/>
        <end position="299"/>
    </location>
</feature>
<reference evidence="6 7" key="1">
    <citation type="journal article" date="2019" name="Int. J. Syst. Evol. Microbiol.">
        <title>The Global Catalogue of Microorganisms (GCM) 10K type strain sequencing project: providing services to taxonomists for standard genome sequencing and annotation.</title>
        <authorList>
            <consortium name="The Broad Institute Genomics Platform"/>
            <consortium name="The Broad Institute Genome Sequencing Center for Infectious Disease"/>
            <person name="Wu L."/>
            <person name="Ma J."/>
        </authorList>
    </citation>
    <scope>NUCLEOTIDE SEQUENCE [LARGE SCALE GENOMIC DNA]</scope>
    <source>
        <strain evidence="6 7">JCM 12662</strain>
    </source>
</reference>
<organism evidence="6 7">
    <name type="scientific">Alkalibacterium iburiense</name>
    <dbReference type="NCBI Taxonomy" id="290589"/>
    <lineage>
        <taxon>Bacteria</taxon>
        <taxon>Bacillati</taxon>
        <taxon>Bacillota</taxon>
        <taxon>Bacilli</taxon>
        <taxon>Lactobacillales</taxon>
        <taxon>Carnobacteriaceae</taxon>
        <taxon>Alkalibacterium</taxon>
    </lineage>
</organism>
<feature type="coiled-coil region" evidence="1">
    <location>
        <begin position="171"/>
        <end position="214"/>
    </location>
</feature>
<evidence type="ECO:0000256" key="4">
    <source>
        <dbReference type="SAM" id="SignalP"/>
    </source>
</evidence>
<keyword evidence="3" id="KW-0812">Transmembrane</keyword>
<evidence type="ECO:0000256" key="2">
    <source>
        <dbReference type="SAM" id="MobiDB-lite"/>
    </source>
</evidence>
<comment type="caution">
    <text evidence="6">The sequence shown here is derived from an EMBL/GenBank/DDBJ whole genome shotgun (WGS) entry which is preliminary data.</text>
</comment>
<dbReference type="PROSITE" id="PS51257">
    <property type="entry name" value="PROKAR_LIPOPROTEIN"/>
    <property type="match status" value="1"/>
</dbReference>
<dbReference type="EMBL" id="BAAACW010000006">
    <property type="protein sequence ID" value="GAA0351224.1"/>
    <property type="molecule type" value="Genomic_DNA"/>
</dbReference>
<keyword evidence="1" id="KW-0175">Coiled coil</keyword>
<evidence type="ECO:0000259" key="5">
    <source>
        <dbReference type="Pfam" id="PF14257"/>
    </source>
</evidence>
<feature type="domain" description="DUF4349" evidence="5">
    <location>
        <begin position="67"/>
        <end position="292"/>
    </location>
</feature>
<dbReference type="Proteomes" id="UP001501166">
    <property type="component" value="Unassembled WGS sequence"/>
</dbReference>
<accession>A0ABN0WZG1</accession>
<keyword evidence="7" id="KW-1185">Reference proteome</keyword>
<dbReference type="Pfam" id="PF14257">
    <property type="entry name" value="DUF4349"/>
    <property type="match status" value="1"/>
</dbReference>
<name>A0ABN0WZG1_9LACT</name>
<evidence type="ECO:0000256" key="3">
    <source>
        <dbReference type="SAM" id="Phobius"/>
    </source>
</evidence>
<evidence type="ECO:0000256" key="1">
    <source>
        <dbReference type="SAM" id="Coils"/>
    </source>
</evidence>
<proteinExistence type="predicted"/>
<feature type="transmembrane region" description="Helical" evidence="3">
    <location>
        <begin position="269"/>
        <end position="294"/>
    </location>
</feature>
<evidence type="ECO:0000313" key="7">
    <source>
        <dbReference type="Proteomes" id="UP001501166"/>
    </source>
</evidence>
<protein>
    <recommendedName>
        <fullName evidence="5">DUF4349 domain-containing protein</fullName>
    </recommendedName>
</protein>
<feature type="region of interest" description="Disordered" evidence="2">
    <location>
        <begin position="23"/>
        <end position="47"/>
    </location>
</feature>
<gene>
    <name evidence="6" type="ORF">GCM10008932_00500</name>
</gene>
<keyword evidence="4" id="KW-0732">Signal</keyword>
<evidence type="ECO:0000313" key="6">
    <source>
        <dbReference type="EMBL" id="GAA0351224.1"/>
    </source>
</evidence>
<dbReference type="RefSeq" id="WP_343752792.1">
    <property type="nucleotide sequence ID" value="NZ_BAAACW010000006.1"/>
</dbReference>
<dbReference type="InterPro" id="IPR025645">
    <property type="entry name" value="DUF4349"/>
</dbReference>